<dbReference type="AlphaFoldDB" id="A0A8H4BGB5"/>
<protein>
    <recommendedName>
        <fullName evidence="4">Late embryogenesis abundant protein LEA-2 subgroup domain-containing protein</fullName>
    </recommendedName>
</protein>
<evidence type="ECO:0000313" key="3">
    <source>
        <dbReference type="Proteomes" id="UP000469890"/>
    </source>
</evidence>
<proteinExistence type="predicted"/>
<feature type="transmembrane region" description="Helical" evidence="1">
    <location>
        <begin position="136"/>
        <end position="155"/>
    </location>
</feature>
<comment type="caution">
    <text evidence="2">The sequence shown here is derived from an EMBL/GenBank/DDBJ whole genome shotgun (WGS) entry which is preliminary data.</text>
</comment>
<dbReference type="Proteomes" id="UP000469890">
    <property type="component" value="Unassembled WGS sequence"/>
</dbReference>
<evidence type="ECO:0000256" key="1">
    <source>
        <dbReference type="SAM" id="Phobius"/>
    </source>
</evidence>
<accession>A0A8H4BGB5</accession>
<evidence type="ECO:0000313" key="2">
    <source>
        <dbReference type="EMBL" id="KAF1800872.1"/>
    </source>
</evidence>
<gene>
    <name evidence="2" type="ORF">FB192DRAFT_1459240</name>
</gene>
<name>A0A8H4BGB5_MUCCL</name>
<organism evidence="2 3">
    <name type="scientific">Mucor circinelloides f. lusitanicus</name>
    <name type="common">Mucor racemosus var. lusitanicus</name>
    <dbReference type="NCBI Taxonomy" id="29924"/>
    <lineage>
        <taxon>Eukaryota</taxon>
        <taxon>Fungi</taxon>
        <taxon>Fungi incertae sedis</taxon>
        <taxon>Mucoromycota</taxon>
        <taxon>Mucoromycotina</taxon>
        <taxon>Mucoromycetes</taxon>
        <taxon>Mucorales</taxon>
        <taxon>Mucorineae</taxon>
        <taxon>Mucoraceae</taxon>
        <taxon>Mucor</taxon>
    </lineage>
</organism>
<reference evidence="2 3" key="1">
    <citation type="submission" date="2019-09" db="EMBL/GenBank/DDBJ databases">
        <authorList>
            <consortium name="DOE Joint Genome Institute"/>
            <person name="Mondo S.J."/>
            <person name="Navarro-Mendoza M.I."/>
            <person name="Perez-Arques C."/>
            <person name="Panchal S."/>
            <person name="Nicolas F.E."/>
            <person name="Ganguly P."/>
            <person name="Pangilinan J."/>
            <person name="Grigoriev I."/>
            <person name="Heitman J."/>
            <person name="Sanya K."/>
            <person name="Garre V."/>
        </authorList>
    </citation>
    <scope>NUCLEOTIDE SEQUENCE [LARGE SCALE GENOMIC DNA]</scope>
    <source>
        <strain evidence="2 3">MU402</strain>
    </source>
</reference>
<dbReference type="EMBL" id="JAAECE010000005">
    <property type="protein sequence ID" value="KAF1800872.1"/>
    <property type="molecule type" value="Genomic_DNA"/>
</dbReference>
<keyword evidence="1" id="KW-0812">Transmembrane</keyword>
<evidence type="ECO:0008006" key="4">
    <source>
        <dbReference type="Google" id="ProtNLM"/>
    </source>
</evidence>
<sequence length="312" mass="35519">MSLFKSKRKNQIKSEFDSTSQSALLPVQNVYSAYNRLPSPVHTVDQDMKDVYSASNIRSKFHRQYFNKQHHDHHHQKPHQIHHHDRTEKFSQQQKLIKEAEERAAAKLHKKSPYARLFCCFCFPCLPMWTRTICCFGLLLICGLSCLLLFVALSFKQPQIVLNGGNDTSMNYSIYNGNYFEMSFDKIKAVMFYPTPNQTTIGVGEVSDIVLRPHAVTNITFPMQLFSSTFESIDKNTTLEAPDNKNPILKSIASQLCSAETDDNAGEAKEIDIVYDLMPTFKFGEYGALSLSFTGQTAKISCEKLRNMANES</sequence>
<keyword evidence="1" id="KW-1133">Transmembrane helix</keyword>
<keyword evidence="1" id="KW-0472">Membrane</keyword>